<gene>
    <name evidence="5" type="ORF">P3X46_001861</name>
</gene>
<dbReference type="SMART" id="SM00054">
    <property type="entry name" value="EFh"/>
    <property type="match status" value="4"/>
</dbReference>
<dbReference type="SUPFAM" id="SSF47473">
    <property type="entry name" value="EF-hand"/>
    <property type="match status" value="1"/>
</dbReference>
<feature type="compositionally biased region" description="Low complexity" evidence="3">
    <location>
        <begin position="154"/>
        <end position="163"/>
    </location>
</feature>
<feature type="domain" description="EF-hand" evidence="4">
    <location>
        <begin position="204"/>
        <end position="239"/>
    </location>
</feature>
<keyword evidence="2" id="KW-0106">Calcium</keyword>
<comment type="caution">
    <text evidence="5">The sequence shown here is derived from an EMBL/GenBank/DDBJ whole genome shotgun (WGS) entry which is preliminary data.</text>
</comment>
<evidence type="ECO:0000313" key="6">
    <source>
        <dbReference type="Proteomes" id="UP001174677"/>
    </source>
</evidence>
<dbReference type="PROSITE" id="PS00018">
    <property type="entry name" value="EF_HAND_1"/>
    <property type="match status" value="3"/>
</dbReference>
<dbReference type="Pfam" id="PF13833">
    <property type="entry name" value="EF-hand_8"/>
    <property type="match status" value="1"/>
</dbReference>
<dbReference type="Proteomes" id="UP001174677">
    <property type="component" value="Chromosome 2"/>
</dbReference>
<keyword evidence="1" id="KW-0677">Repeat</keyword>
<sequence length="308" mass="34796">MFVAPLHRYLLRERKREIPKSPEGWKLPRHTVSKAKTATCKTTGQLHTSHLPTGNRVFNFQTHAFFTKLPPRLLPFQFLIYIVIDCHRELNSTILSNFTWFQLYIYTALISFNSEFTSSLIFIMNSSKLSPSSSPKSALTRLRRKLSPRRSDSRSLCPSSSSSTNYATNATEIQRVFNYFDENGDGKISPHELQSCVRTLGGDLSTEDAELAVGSSDTDGDGLLGFEDFQRLMESCTSEEGKKEELKQAFGMYETEPGSGIINPNSLKRMLSRLGQSRSLDDCKAMIRTFDLNGDGVLSFHEFAVMMR</sequence>
<dbReference type="Pfam" id="PF13499">
    <property type="entry name" value="EF-hand_7"/>
    <property type="match status" value="1"/>
</dbReference>
<reference evidence="5" key="1">
    <citation type="journal article" date="2023" name="Plant Biotechnol. J.">
        <title>Chromosome-level wild Hevea brasiliensis genome provides new tools for genomic-assisted breeding and valuable loci to elevate rubber yield.</title>
        <authorList>
            <person name="Cheng H."/>
            <person name="Song X."/>
            <person name="Hu Y."/>
            <person name="Wu T."/>
            <person name="Yang Q."/>
            <person name="An Z."/>
            <person name="Feng S."/>
            <person name="Deng Z."/>
            <person name="Wu W."/>
            <person name="Zeng X."/>
            <person name="Tu M."/>
            <person name="Wang X."/>
            <person name="Huang H."/>
        </authorList>
    </citation>
    <scope>NUCLEOTIDE SEQUENCE</scope>
    <source>
        <strain evidence="5">MT/VB/25A 57/8</strain>
    </source>
</reference>
<dbReference type="InterPro" id="IPR002048">
    <property type="entry name" value="EF_hand_dom"/>
</dbReference>
<dbReference type="PROSITE" id="PS50222">
    <property type="entry name" value="EF_HAND_2"/>
    <property type="match status" value="3"/>
</dbReference>
<dbReference type="InterPro" id="IPR050145">
    <property type="entry name" value="Centrin_CML-like"/>
</dbReference>
<dbReference type="Gene3D" id="1.10.238.10">
    <property type="entry name" value="EF-hand"/>
    <property type="match status" value="2"/>
</dbReference>
<organism evidence="5 6">
    <name type="scientific">Hevea brasiliensis</name>
    <name type="common">Para rubber tree</name>
    <name type="synonym">Siphonia brasiliensis</name>
    <dbReference type="NCBI Taxonomy" id="3981"/>
    <lineage>
        <taxon>Eukaryota</taxon>
        <taxon>Viridiplantae</taxon>
        <taxon>Streptophyta</taxon>
        <taxon>Embryophyta</taxon>
        <taxon>Tracheophyta</taxon>
        <taxon>Spermatophyta</taxon>
        <taxon>Magnoliopsida</taxon>
        <taxon>eudicotyledons</taxon>
        <taxon>Gunneridae</taxon>
        <taxon>Pentapetalae</taxon>
        <taxon>rosids</taxon>
        <taxon>fabids</taxon>
        <taxon>Malpighiales</taxon>
        <taxon>Euphorbiaceae</taxon>
        <taxon>Crotonoideae</taxon>
        <taxon>Micrandreae</taxon>
        <taxon>Hevea</taxon>
    </lineage>
</organism>
<protein>
    <recommendedName>
        <fullName evidence="4">EF-hand domain-containing protein</fullName>
    </recommendedName>
</protein>
<name>A0ABQ9N4L4_HEVBR</name>
<dbReference type="InterPro" id="IPR018247">
    <property type="entry name" value="EF_Hand_1_Ca_BS"/>
</dbReference>
<keyword evidence="6" id="KW-1185">Reference proteome</keyword>
<accession>A0ABQ9N4L4</accession>
<dbReference type="CDD" id="cd00051">
    <property type="entry name" value="EFh"/>
    <property type="match status" value="2"/>
</dbReference>
<evidence type="ECO:0000256" key="1">
    <source>
        <dbReference type="ARBA" id="ARBA00022737"/>
    </source>
</evidence>
<proteinExistence type="predicted"/>
<dbReference type="InterPro" id="IPR011992">
    <property type="entry name" value="EF-hand-dom_pair"/>
</dbReference>
<evidence type="ECO:0000313" key="5">
    <source>
        <dbReference type="EMBL" id="KAJ9186263.1"/>
    </source>
</evidence>
<feature type="compositionally biased region" description="Low complexity" evidence="3">
    <location>
        <begin position="127"/>
        <end position="137"/>
    </location>
</feature>
<evidence type="ECO:0000256" key="3">
    <source>
        <dbReference type="SAM" id="MobiDB-lite"/>
    </source>
</evidence>
<dbReference type="EMBL" id="JARPOI010000002">
    <property type="protein sequence ID" value="KAJ9186263.1"/>
    <property type="molecule type" value="Genomic_DNA"/>
</dbReference>
<evidence type="ECO:0000259" key="4">
    <source>
        <dbReference type="PROSITE" id="PS50222"/>
    </source>
</evidence>
<feature type="domain" description="EF-hand" evidence="4">
    <location>
        <begin position="168"/>
        <end position="203"/>
    </location>
</feature>
<feature type="region of interest" description="Disordered" evidence="3">
    <location>
        <begin position="127"/>
        <end position="165"/>
    </location>
</feature>
<evidence type="ECO:0000256" key="2">
    <source>
        <dbReference type="ARBA" id="ARBA00022837"/>
    </source>
</evidence>
<feature type="domain" description="EF-hand" evidence="4">
    <location>
        <begin position="278"/>
        <end position="308"/>
    </location>
</feature>
<dbReference type="PANTHER" id="PTHR23050">
    <property type="entry name" value="CALCIUM BINDING PROTEIN"/>
    <property type="match status" value="1"/>
</dbReference>